<dbReference type="SUPFAM" id="SSF103657">
    <property type="entry name" value="BAR/IMD domain-like"/>
    <property type="match status" value="1"/>
</dbReference>
<dbReference type="InterPro" id="IPR027267">
    <property type="entry name" value="AH/BAR_dom_sf"/>
</dbReference>
<evidence type="ECO:0000259" key="4">
    <source>
        <dbReference type="PROSITE" id="PS50002"/>
    </source>
</evidence>
<comment type="caution">
    <text evidence="6">The sequence shown here is derived from an EMBL/GenBank/DDBJ whole genome shotgun (WGS) entry which is preliminary data.</text>
</comment>
<dbReference type="EMBL" id="JAVRRF010000003">
    <property type="protein sequence ID" value="KAK5067001.1"/>
    <property type="molecule type" value="Genomic_DNA"/>
</dbReference>
<sequence>MHTVQRHFGKYMRRSADEQHISVLLKDFEEADKLLTKIIEASKQWKESWISILTHQHRVFEELETLYSPIIGAGDDYQGHIPVETPEHLLRRAARMKTEYADLKRDLTEDLGQVDDRLIRPAQDAKDSLHTLRKTIKKREDRKLDYERYQSRVDSALKKTKRSDRDAAALAKSQTDLAAATEAYSAADEHLRNCLPRLLTSVFSLLPHFLAAQVQIQNGLLGHYYTMLHGYCSEEGFPSPSPPMDEVIRTWTDTFKSVQREAESLMFLANGKAVKASMAQENGQPPVNGYRRPSANAFSGRTQSVSPARALPPSPNYDTVPKISTSPAPSALLSPLTPYETVTSPSPSQSVYQTPPSSFAPAAPNTDYFARDRQASSASIASMGTAGATALKKRPPPPPPARLPSQQSIFVTALYDFEGQGEGDLVFREGDRIKVLKKTDSTDDWWQGELRGVKGPFPANYCQ</sequence>
<dbReference type="InterPro" id="IPR004148">
    <property type="entry name" value="BAR_dom"/>
</dbReference>
<reference evidence="6 7" key="1">
    <citation type="submission" date="2023-08" db="EMBL/GenBank/DDBJ databases">
        <title>Black Yeasts Isolated from many extreme environments.</title>
        <authorList>
            <person name="Coleine C."/>
            <person name="Stajich J.E."/>
            <person name="Selbmann L."/>
        </authorList>
    </citation>
    <scope>NUCLEOTIDE SEQUENCE [LARGE SCALE GENOMIC DNA]</scope>
    <source>
        <strain evidence="6 7">CCFEE 6328</strain>
    </source>
</reference>
<feature type="domain" description="BAR" evidence="5">
    <location>
        <begin position="6"/>
        <end position="264"/>
    </location>
</feature>
<dbReference type="PRINTS" id="PR00452">
    <property type="entry name" value="SH3DOMAIN"/>
</dbReference>
<dbReference type="Proteomes" id="UP001345691">
    <property type="component" value="Unassembled WGS sequence"/>
</dbReference>
<evidence type="ECO:0000313" key="6">
    <source>
        <dbReference type="EMBL" id="KAK5067001.1"/>
    </source>
</evidence>
<dbReference type="SUPFAM" id="SSF50044">
    <property type="entry name" value="SH3-domain"/>
    <property type="match status" value="1"/>
</dbReference>
<dbReference type="Pfam" id="PF00018">
    <property type="entry name" value="SH3_1"/>
    <property type="match status" value="1"/>
</dbReference>
<dbReference type="PANTHER" id="PTHR47174:SF2">
    <property type="entry name" value="SH3 DOMAIN SIGNALLING PROTEIN (AFU_ORTHOLOGUE AFUA_5G07670)"/>
    <property type="match status" value="1"/>
</dbReference>
<dbReference type="Pfam" id="PF03114">
    <property type="entry name" value="BAR"/>
    <property type="match status" value="1"/>
</dbReference>
<gene>
    <name evidence="6" type="ORF">LTR69_002349</name>
</gene>
<feature type="compositionally biased region" description="Polar residues" evidence="3">
    <location>
        <begin position="340"/>
        <end position="357"/>
    </location>
</feature>
<dbReference type="Gene3D" id="1.20.1270.60">
    <property type="entry name" value="Arfaptin homology (AH) domain/BAR domain"/>
    <property type="match status" value="1"/>
</dbReference>
<evidence type="ECO:0000256" key="1">
    <source>
        <dbReference type="ARBA" id="ARBA00022443"/>
    </source>
</evidence>
<dbReference type="Gene3D" id="2.30.30.40">
    <property type="entry name" value="SH3 Domains"/>
    <property type="match status" value="1"/>
</dbReference>
<dbReference type="PANTHER" id="PTHR47174">
    <property type="entry name" value="BRIDGING INTEGRATOR 3"/>
    <property type="match status" value="1"/>
</dbReference>
<evidence type="ECO:0000259" key="5">
    <source>
        <dbReference type="PROSITE" id="PS51021"/>
    </source>
</evidence>
<feature type="compositionally biased region" description="Low complexity" evidence="3">
    <location>
        <begin position="324"/>
        <end position="338"/>
    </location>
</feature>
<evidence type="ECO:0008006" key="8">
    <source>
        <dbReference type="Google" id="ProtNLM"/>
    </source>
</evidence>
<keyword evidence="1 2" id="KW-0728">SH3 domain</keyword>
<dbReference type="PROSITE" id="PS50002">
    <property type="entry name" value="SH3"/>
    <property type="match status" value="1"/>
</dbReference>
<dbReference type="CDD" id="cd07599">
    <property type="entry name" value="BAR_Rvs167p"/>
    <property type="match status" value="1"/>
</dbReference>
<keyword evidence="7" id="KW-1185">Reference proteome</keyword>
<organism evidence="6 7">
    <name type="scientific">Exophiala sideris</name>
    <dbReference type="NCBI Taxonomy" id="1016849"/>
    <lineage>
        <taxon>Eukaryota</taxon>
        <taxon>Fungi</taxon>
        <taxon>Dikarya</taxon>
        <taxon>Ascomycota</taxon>
        <taxon>Pezizomycotina</taxon>
        <taxon>Eurotiomycetes</taxon>
        <taxon>Chaetothyriomycetidae</taxon>
        <taxon>Chaetothyriales</taxon>
        <taxon>Herpotrichiellaceae</taxon>
        <taxon>Exophiala</taxon>
    </lineage>
</organism>
<evidence type="ECO:0000313" key="7">
    <source>
        <dbReference type="Proteomes" id="UP001345691"/>
    </source>
</evidence>
<dbReference type="InterPro" id="IPR046982">
    <property type="entry name" value="BIN3/RVS161-like"/>
</dbReference>
<evidence type="ECO:0000256" key="2">
    <source>
        <dbReference type="PROSITE-ProRule" id="PRU00192"/>
    </source>
</evidence>
<proteinExistence type="predicted"/>
<dbReference type="PROSITE" id="PS51021">
    <property type="entry name" value="BAR"/>
    <property type="match status" value="1"/>
</dbReference>
<accession>A0ABR0JM01</accession>
<protein>
    <recommendedName>
        <fullName evidence="8">SH3 domain-containing protein</fullName>
    </recommendedName>
</protein>
<feature type="domain" description="SH3" evidence="4">
    <location>
        <begin position="406"/>
        <end position="463"/>
    </location>
</feature>
<evidence type="ECO:0000256" key="3">
    <source>
        <dbReference type="SAM" id="MobiDB-lite"/>
    </source>
</evidence>
<dbReference type="SMART" id="SM00326">
    <property type="entry name" value="SH3"/>
    <property type="match status" value="1"/>
</dbReference>
<dbReference type="InterPro" id="IPR001452">
    <property type="entry name" value="SH3_domain"/>
</dbReference>
<dbReference type="InterPro" id="IPR036028">
    <property type="entry name" value="SH3-like_dom_sf"/>
</dbReference>
<feature type="region of interest" description="Disordered" evidence="3">
    <location>
        <begin position="375"/>
        <end position="404"/>
    </location>
</feature>
<feature type="compositionally biased region" description="Polar residues" evidence="3">
    <location>
        <begin position="296"/>
        <end position="306"/>
    </location>
</feature>
<feature type="region of interest" description="Disordered" evidence="3">
    <location>
        <begin position="281"/>
        <end position="357"/>
    </location>
</feature>
<name>A0ABR0JM01_9EURO</name>